<reference evidence="1" key="1">
    <citation type="submission" date="2021-01" db="EMBL/GenBank/DDBJ databases">
        <authorList>
            <consortium name="Genoscope - CEA"/>
            <person name="William W."/>
        </authorList>
    </citation>
    <scope>NUCLEOTIDE SEQUENCE</scope>
</reference>
<comment type="caution">
    <text evidence="1">The sequence shown here is derived from an EMBL/GenBank/DDBJ whole genome shotgun (WGS) entry which is preliminary data.</text>
</comment>
<dbReference type="AlphaFoldDB" id="A0A8S1X9K1"/>
<evidence type="ECO:0000313" key="1">
    <source>
        <dbReference type="EMBL" id="CAD8197707.1"/>
    </source>
</evidence>
<gene>
    <name evidence="1" type="ORF">POCTA_138.1.T1150027</name>
</gene>
<dbReference type="EMBL" id="CAJJDP010000115">
    <property type="protein sequence ID" value="CAD8197707.1"/>
    <property type="molecule type" value="Genomic_DNA"/>
</dbReference>
<sequence>MYFFIKYYDQKKEIQSVNMEELLQGLKQASHLPKKAILKSPIWLWNNISGQDFEQEKMRIDIQRECLNV</sequence>
<evidence type="ECO:0000313" key="2">
    <source>
        <dbReference type="Proteomes" id="UP000683925"/>
    </source>
</evidence>
<keyword evidence="2" id="KW-1185">Reference proteome</keyword>
<dbReference type="Proteomes" id="UP000683925">
    <property type="component" value="Unassembled WGS sequence"/>
</dbReference>
<organism evidence="1 2">
    <name type="scientific">Paramecium octaurelia</name>
    <dbReference type="NCBI Taxonomy" id="43137"/>
    <lineage>
        <taxon>Eukaryota</taxon>
        <taxon>Sar</taxon>
        <taxon>Alveolata</taxon>
        <taxon>Ciliophora</taxon>
        <taxon>Intramacronucleata</taxon>
        <taxon>Oligohymenophorea</taxon>
        <taxon>Peniculida</taxon>
        <taxon>Parameciidae</taxon>
        <taxon>Paramecium</taxon>
    </lineage>
</organism>
<accession>A0A8S1X9K1</accession>
<proteinExistence type="predicted"/>
<name>A0A8S1X9K1_PAROT</name>
<protein>
    <submittedName>
        <fullName evidence="1">Uncharacterized protein</fullName>
    </submittedName>
</protein>